<reference evidence="1 2" key="1">
    <citation type="journal article" date="2019" name="Appl. Microbiol. Biotechnol.">
        <title>Genome sequence of Isaria javanica and comparative genome analysis insights into family S53 peptidase evolution in fungal entomopathogens.</title>
        <authorList>
            <person name="Lin R."/>
            <person name="Zhang X."/>
            <person name="Xin B."/>
            <person name="Zou M."/>
            <person name="Gao Y."/>
            <person name="Qin F."/>
            <person name="Hu Q."/>
            <person name="Xie B."/>
            <person name="Cheng X."/>
        </authorList>
    </citation>
    <scope>NUCLEOTIDE SEQUENCE [LARGE SCALE GENOMIC DNA]</scope>
    <source>
        <strain evidence="1 2">IJ1G</strain>
    </source>
</reference>
<dbReference type="AlphaFoldDB" id="A0A545V349"/>
<name>A0A545V349_9HYPO</name>
<dbReference type="EMBL" id="SPUK01000006">
    <property type="protein sequence ID" value="TQV96146.1"/>
    <property type="molecule type" value="Genomic_DNA"/>
</dbReference>
<comment type="caution">
    <text evidence="1">The sequence shown here is derived from an EMBL/GenBank/DDBJ whole genome shotgun (WGS) entry which is preliminary data.</text>
</comment>
<dbReference type="Proteomes" id="UP000315783">
    <property type="component" value="Unassembled WGS sequence"/>
</dbReference>
<accession>A0A545V349</accession>
<organism evidence="1 2">
    <name type="scientific">Cordyceps javanica</name>
    <dbReference type="NCBI Taxonomy" id="43265"/>
    <lineage>
        <taxon>Eukaryota</taxon>
        <taxon>Fungi</taxon>
        <taxon>Dikarya</taxon>
        <taxon>Ascomycota</taxon>
        <taxon>Pezizomycotina</taxon>
        <taxon>Sordariomycetes</taxon>
        <taxon>Hypocreomycetidae</taxon>
        <taxon>Hypocreales</taxon>
        <taxon>Cordycipitaceae</taxon>
        <taxon>Cordyceps</taxon>
    </lineage>
</organism>
<proteinExistence type="predicted"/>
<gene>
    <name evidence="1" type="ORF">IF1G_04729</name>
</gene>
<protein>
    <submittedName>
        <fullName evidence="1">Uncharacterized protein</fullName>
    </submittedName>
</protein>
<keyword evidence="2" id="KW-1185">Reference proteome</keyword>
<evidence type="ECO:0000313" key="2">
    <source>
        <dbReference type="Proteomes" id="UP000315783"/>
    </source>
</evidence>
<evidence type="ECO:0000313" key="1">
    <source>
        <dbReference type="EMBL" id="TQV96146.1"/>
    </source>
</evidence>
<sequence>MKNEKRDKKKKQATLIVWSGNGAGRTEQIASMALIGTEYIQWYRGRVCMGNSEPDFRTGLQSWTAGGTGVGHGGKRGSSRGGGGFITWRYAVRSTLPIYLTLTQYS</sequence>